<evidence type="ECO:0000313" key="3">
    <source>
        <dbReference type="EMBL" id="PPR02196.1"/>
    </source>
</evidence>
<feature type="compositionally biased region" description="Gly residues" evidence="1">
    <location>
        <begin position="15"/>
        <end position="27"/>
    </location>
</feature>
<dbReference type="InterPro" id="IPR056437">
    <property type="entry name" value="Znf-C2H2_ZNF598/HEL2"/>
</dbReference>
<reference evidence="3 4" key="1">
    <citation type="journal article" date="2018" name="Evol. Lett.">
        <title>Horizontal gene cluster transfer increased hallucinogenic mushroom diversity.</title>
        <authorList>
            <person name="Reynolds H.T."/>
            <person name="Vijayakumar V."/>
            <person name="Gluck-Thaler E."/>
            <person name="Korotkin H.B."/>
            <person name="Matheny P.B."/>
            <person name="Slot J.C."/>
        </authorList>
    </citation>
    <scope>NUCLEOTIDE SEQUENCE [LARGE SCALE GENOMIC DNA]</scope>
    <source>
        <strain evidence="3 4">2629</strain>
    </source>
</reference>
<feature type="region of interest" description="Disordered" evidence="1">
    <location>
        <begin position="346"/>
        <end position="425"/>
    </location>
</feature>
<feature type="compositionally biased region" description="Low complexity" evidence="1">
    <location>
        <begin position="42"/>
        <end position="54"/>
    </location>
</feature>
<dbReference type="PROSITE" id="PS00028">
    <property type="entry name" value="ZINC_FINGER_C2H2_1"/>
    <property type="match status" value="1"/>
</dbReference>
<feature type="compositionally biased region" description="Low complexity" evidence="1">
    <location>
        <begin position="392"/>
        <end position="407"/>
    </location>
</feature>
<dbReference type="OrthoDB" id="3838338at2759"/>
<dbReference type="STRING" id="181874.A0A409YGQ3"/>
<proteinExistence type="predicted"/>
<dbReference type="EMBL" id="NHTK01001184">
    <property type="protein sequence ID" value="PPR02196.1"/>
    <property type="molecule type" value="Genomic_DNA"/>
</dbReference>
<dbReference type="Pfam" id="PF23202">
    <property type="entry name" value="PAH_ZNF598"/>
    <property type="match status" value="1"/>
</dbReference>
<dbReference type="Proteomes" id="UP000284842">
    <property type="component" value="Unassembled WGS sequence"/>
</dbReference>
<name>A0A409YGQ3_9AGAR</name>
<dbReference type="InParanoid" id="A0A409YGQ3"/>
<comment type="caution">
    <text evidence="3">The sequence shown here is derived from an EMBL/GenBank/DDBJ whole genome shotgun (WGS) entry which is preliminary data.</text>
</comment>
<feature type="compositionally biased region" description="Polar residues" evidence="1">
    <location>
        <begin position="666"/>
        <end position="681"/>
    </location>
</feature>
<dbReference type="SMART" id="SM00355">
    <property type="entry name" value="ZnF_C2H2"/>
    <property type="match status" value="4"/>
</dbReference>
<feature type="compositionally biased region" description="Low complexity" evidence="1">
    <location>
        <begin position="593"/>
        <end position="604"/>
    </location>
</feature>
<feature type="region of interest" description="Disordered" evidence="1">
    <location>
        <begin position="1"/>
        <end position="96"/>
    </location>
</feature>
<evidence type="ECO:0000259" key="2">
    <source>
        <dbReference type="PROSITE" id="PS00028"/>
    </source>
</evidence>
<feature type="domain" description="C2H2-type" evidence="2">
    <location>
        <begin position="242"/>
        <end position="263"/>
    </location>
</feature>
<dbReference type="AlphaFoldDB" id="A0A409YGQ3"/>
<gene>
    <name evidence="3" type="ORF">CVT24_011423</name>
</gene>
<dbReference type="GO" id="GO:0016567">
    <property type="term" value="P:protein ubiquitination"/>
    <property type="evidence" value="ECO:0007669"/>
    <property type="project" value="TreeGrafter"/>
</dbReference>
<feature type="region of interest" description="Disordered" evidence="1">
    <location>
        <begin position="570"/>
        <end position="735"/>
    </location>
</feature>
<dbReference type="PANTHER" id="PTHR22938">
    <property type="entry name" value="ZINC FINGER PROTEIN 598"/>
    <property type="match status" value="1"/>
</dbReference>
<dbReference type="PANTHER" id="PTHR22938:SF0">
    <property type="entry name" value="E3 UBIQUITIN-PROTEIN LIGASE ZNF598"/>
    <property type="match status" value="1"/>
</dbReference>
<feature type="compositionally biased region" description="Polar residues" evidence="1">
    <location>
        <begin position="632"/>
        <end position="641"/>
    </location>
</feature>
<dbReference type="GO" id="GO:0072344">
    <property type="term" value="P:rescue of stalled ribosome"/>
    <property type="evidence" value="ECO:0007669"/>
    <property type="project" value="InterPro"/>
</dbReference>
<dbReference type="InterPro" id="IPR044288">
    <property type="entry name" value="ZNF598/HEL2"/>
</dbReference>
<sequence length="735" mass="79304">MSTQVAAAAAAGAGAATGGGDAGAGARGGRRGNRPRGGGNTGNSNSNNRGSNKGQNHRGRGGNNNRGGRKGNAAQSEGPDADVDEQQQQSDEQPEKIVEQMKAVALSEAGDSDEPQSAVVFTESADAPFSNFNLEALPHKDSKLFIYFETQEMMEDTLLILRFNCPDPECDYIGNGWGDLKLHVRATHGKMLCDLCIRHKKVFSHEHALYSAAALSVHLPSMAYRGKPPPKDQIEGGVHPLCKFCRDCFFGDDEMYAHMRERHEECFICKRNDVRHQYFQNYEALEKHFNTDHYPCSQSECLARKFVVFNTPLDLKAHIVEEHGGDMSARDKRNVSRLQAEFTFEEVGYGNRHGRRDRERDRDPPPQRQQVQIAEPSRAAQNAGARRREAFSGALTTEGSGAAGSSSNQPSRGASRPSTPPVATDVDPAVAAKHADFLTRLQTLAPNPTTAVPAVKAATRSYRFSECTARDLISTIWNVMDRHLEHTASIVNAFVDLLDEEDKKQDLLSSWKGFAIEQRRQFPELTPNAVGSEYSGIASGRVLNAKHATAARSSGSQQVWNRVALVASSSSRAPQPALAQTRTQAKPTPQFPSLSSTVSQASSSTAPYRQGQPKTAWSSSAAAQPGFRPAIQPTSVQNNRPPKQPAPQLSKALFPDLPSSSSSRSKPQVSGNVSLRNILGTSNAPSASAWGASGDSGGQASEEVAESESTQAGGAGKKKKGKQKQTLFTLGSFPN</sequence>
<dbReference type="InterPro" id="IPR013087">
    <property type="entry name" value="Znf_C2H2_type"/>
</dbReference>
<feature type="compositionally biased region" description="Polar residues" evidence="1">
    <location>
        <begin position="578"/>
        <end position="587"/>
    </location>
</feature>
<feature type="compositionally biased region" description="Low complexity" evidence="1">
    <location>
        <begin position="1"/>
        <end position="14"/>
    </location>
</feature>
<dbReference type="Pfam" id="PF23230">
    <property type="entry name" value="zf-C2H2_13"/>
    <property type="match status" value="1"/>
</dbReference>
<feature type="compositionally biased region" description="Polar residues" evidence="1">
    <location>
        <begin position="726"/>
        <end position="735"/>
    </location>
</feature>
<evidence type="ECO:0000313" key="4">
    <source>
        <dbReference type="Proteomes" id="UP000284842"/>
    </source>
</evidence>
<accession>A0A409YGQ3</accession>
<feature type="compositionally biased region" description="Polar residues" evidence="1">
    <location>
        <begin position="612"/>
        <end position="622"/>
    </location>
</feature>
<dbReference type="FunCoup" id="A0A409YGQ3">
    <property type="interactions" value="64"/>
</dbReference>
<keyword evidence="4" id="KW-1185">Reference proteome</keyword>
<evidence type="ECO:0000256" key="1">
    <source>
        <dbReference type="SAM" id="MobiDB-lite"/>
    </source>
</evidence>
<dbReference type="GO" id="GO:0043022">
    <property type="term" value="F:ribosome binding"/>
    <property type="evidence" value="ECO:0007669"/>
    <property type="project" value="TreeGrafter"/>
</dbReference>
<protein>
    <recommendedName>
        <fullName evidence="2">C2H2-type domain-containing protein</fullName>
    </recommendedName>
</protein>
<organism evidence="3 4">
    <name type="scientific">Panaeolus cyanescens</name>
    <dbReference type="NCBI Taxonomy" id="181874"/>
    <lineage>
        <taxon>Eukaryota</taxon>
        <taxon>Fungi</taxon>
        <taxon>Dikarya</taxon>
        <taxon>Basidiomycota</taxon>
        <taxon>Agaricomycotina</taxon>
        <taxon>Agaricomycetes</taxon>
        <taxon>Agaricomycetidae</taxon>
        <taxon>Agaricales</taxon>
        <taxon>Agaricineae</taxon>
        <taxon>Galeropsidaceae</taxon>
        <taxon>Panaeolus</taxon>
    </lineage>
</organism>
<dbReference type="InterPro" id="IPR057634">
    <property type="entry name" value="PAH_ZNF598/HEL2"/>
</dbReference>
<feature type="compositionally biased region" description="Basic and acidic residues" evidence="1">
    <location>
        <begin position="356"/>
        <end position="365"/>
    </location>
</feature>
<dbReference type="GO" id="GO:0061630">
    <property type="term" value="F:ubiquitin protein ligase activity"/>
    <property type="evidence" value="ECO:0007669"/>
    <property type="project" value="InterPro"/>
</dbReference>
<feature type="compositionally biased region" description="Low complexity" evidence="1">
    <location>
        <begin position="682"/>
        <end position="701"/>
    </location>
</feature>